<evidence type="ECO:0008006" key="4">
    <source>
        <dbReference type="Google" id="ProtNLM"/>
    </source>
</evidence>
<protein>
    <recommendedName>
        <fullName evidence="4">Small auxin up regulated protein</fullName>
    </recommendedName>
</protein>
<gene>
    <name evidence="2" type="ORF">Sjap_017673</name>
</gene>
<dbReference type="PANTHER" id="PTHR31374">
    <property type="entry name" value="AUXIN-INDUCED PROTEIN-LIKE-RELATED"/>
    <property type="match status" value="1"/>
</dbReference>
<dbReference type="AlphaFoldDB" id="A0AAP0NJR2"/>
<dbReference type="Proteomes" id="UP001417504">
    <property type="component" value="Unassembled WGS sequence"/>
</dbReference>
<proteinExistence type="inferred from homology"/>
<organism evidence="2 3">
    <name type="scientific">Stephania japonica</name>
    <dbReference type="NCBI Taxonomy" id="461633"/>
    <lineage>
        <taxon>Eukaryota</taxon>
        <taxon>Viridiplantae</taxon>
        <taxon>Streptophyta</taxon>
        <taxon>Embryophyta</taxon>
        <taxon>Tracheophyta</taxon>
        <taxon>Spermatophyta</taxon>
        <taxon>Magnoliopsida</taxon>
        <taxon>Ranunculales</taxon>
        <taxon>Menispermaceae</taxon>
        <taxon>Menispermoideae</taxon>
        <taxon>Cissampelideae</taxon>
        <taxon>Stephania</taxon>
    </lineage>
</organism>
<accession>A0AAP0NJR2</accession>
<evidence type="ECO:0000256" key="1">
    <source>
        <dbReference type="ARBA" id="ARBA00006974"/>
    </source>
</evidence>
<evidence type="ECO:0000313" key="3">
    <source>
        <dbReference type="Proteomes" id="UP001417504"/>
    </source>
</evidence>
<dbReference type="PANTHER" id="PTHR31374:SF216">
    <property type="entry name" value="SAUR-LIKE AUXIN-RESPONSIVE PROTEIN FAMILY"/>
    <property type="match status" value="1"/>
</dbReference>
<reference evidence="2 3" key="1">
    <citation type="submission" date="2024-01" db="EMBL/GenBank/DDBJ databases">
        <title>Genome assemblies of Stephania.</title>
        <authorList>
            <person name="Yang L."/>
        </authorList>
    </citation>
    <scope>NUCLEOTIDE SEQUENCE [LARGE SCALE GENOMIC DNA]</scope>
    <source>
        <strain evidence="2">QJT</strain>
        <tissue evidence="2">Leaf</tissue>
    </source>
</reference>
<comment type="similarity">
    <text evidence="1">Belongs to the ARG7 family.</text>
</comment>
<dbReference type="EMBL" id="JBBNAE010000007">
    <property type="protein sequence ID" value="KAK9109613.1"/>
    <property type="molecule type" value="Genomic_DNA"/>
</dbReference>
<comment type="caution">
    <text evidence="2">The sequence shown here is derived from an EMBL/GenBank/DDBJ whole genome shotgun (WGS) entry which is preliminary data.</text>
</comment>
<dbReference type="GO" id="GO:0009733">
    <property type="term" value="P:response to auxin"/>
    <property type="evidence" value="ECO:0007669"/>
    <property type="project" value="InterPro"/>
</dbReference>
<evidence type="ECO:0000313" key="2">
    <source>
        <dbReference type="EMBL" id="KAK9109613.1"/>
    </source>
</evidence>
<dbReference type="Pfam" id="PF02519">
    <property type="entry name" value="Auxin_inducible"/>
    <property type="match status" value="1"/>
</dbReference>
<dbReference type="InterPro" id="IPR003676">
    <property type="entry name" value="SAUR_fam"/>
</dbReference>
<keyword evidence="3" id="KW-1185">Reference proteome</keyword>
<name>A0AAP0NJR2_9MAGN</name>
<sequence length="127" mass="14638">MKNNSNNNMSCLLKRILCCGTKSFQSQIDLPEGHIRVYVGKDAPCKFDLEANYLNHPLFEDLLELSEEEFGYSYNGALRIACEIDLFQYLLELLRSRNPLAHYMELPDLISKFNDSKEKVKVPQCVS</sequence>